<dbReference type="InterPro" id="IPR000326">
    <property type="entry name" value="PAP2/HPO"/>
</dbReference>
<dbReference type="InterPro" id="IPR039667">
    <property type="entry name" value="Dolichyldiphosphatase_PAP2"/>
</dbReference>
<feature type="transmembrane region" description="Helical" evidence="6">
    <location>
        <begin position="223"/>
        <end position="241"/>
    </location>
</feature>
<dbReference type="SMART" id="SM00014">
    <property type="entry name" value="acidPPc"/>
    <property type="match status" value="1"/>
</dbReference>
<feature type="transmembrane region" description="Helical" evidence="6">
    <location>
        <begin position="191"/>
        <end position="211"/>
    </location>
</feature>
<dbReference type="InterPro" id="IPR036938">
    <property type="entry name" value="PAP2/HPO_sf"/>
</dbReference>
<dbReference type="Proteomes" id="UP001642360">
    <property type="component" value="Unassembled WGS sequence"/>
</dbReference>
<comment type="subcellular location">
    <subcellularLocation>
        <location evidence="1">Membrane</location>
        <topology evidence="1">Multi-pass membrane protein</topology>
    </subcellularLocation>
</comment>
<evidence type="ECO:0000256" key="3">
    <source>
        <dbReference type="ARBA" id="ARBA00022801"/>
    </source>
</evidence>
<gene>
    <name evidence="8" type="ORF">ILEXP_LOCUS20579</name>
    <name evidence="9" type="ORF">ILEXP_LOCUS49750</name>
</gene>
<protein>
    <recommendedName>
        <fullName evidence="7">Phosphatidic acid phosphatase type 2/haloperoxidase domain-containing protein</fullName>
    </recommendedName>
</protein>
<evidence type="ECO:0000259" key="7">
    <source>
        <dbReference type="SMART" id="SM00014"/>
    </source>
</evidence>
<evidence type="ECO:0000313" key="10">
    <source>
        <dbReference type="Proteomes" id="UP001642360"/>
    </source>
</evidence>
<dbReference type="EMBL" id="CAUOFW020007613">
    <property type="protein sequence ID" value="CAK9179795.1"/>
    <property type="molecule type" value="Genomic_DNA"/>
</dbReference>
<dbReference type="GO" id="GO:0016020">
    <property type="term" value="C:membrane"/>
    <property type="evidence" value="ECO:0007669"/>
    <property type="project" value="UniProtKB-SubCell"/>
</dbReference>
<name>A0ABC8UFK4_9AQUA</name>
<dbReference type="SUPFAM" id="SSF48317">
    <property type="entry name" value="Acid phosphatase/Vanadium-dependent haloperoxidase"/>
    <property type="match status" value="1"/>
</dbReference>
<dbReference type="Gene3D" id="1.20.144.10">
    <property type="entry name" value="Phosphatidic acid phosphatase type 2/haloperoxidase"/>
    <property type="match status" value="1"/>
</dbReference>
<evidence type="ECO:0000256" key="5">
    <source>
        <dbReference type="ARBA" id="ARBA00023136"/>
    </source>
</evidence>
<comment type="caution">
    <text evidence="9">The sequence shown here is derived from an EMBL/GenBank/DDBJ whole genome shotgun (WGS) entry which is preliminary data.</text>
</comment>
<dbReference type="EMBL" id="CAUOFW020002269">
    <property type="protein sequence ID" value="CAK9152357.1"/>
    <property type="molecule type" value="Genomic_DNA"/>
</dbReference>
<evidence type="ECO:0000313" key="8">
    <source>
        <dbReference type="EMBL" id="CAK9152357.1"/>
    </source>
</evidence>
<dbReference type="PANTHER" id="PTHR11247">
    <property type="entry name" value="PALMITOYL-PROTEIN THIOESTERASE/DOLICHYLDIPHOSPHATASE 1"/>
    <property type="match status" value="1"/>
</dbReference>
<keyword evidence="2 6" id="KW-0812">Transmembrane</keyword>
<accession>A0ABC8UFK4</accession>
<evidence type="ECO:0000256" key="2">
    <source>
        <dbReference type="ARBA" id="ARBA00022692"/>
    </source>
</evidence>
<proteinExistence type="predicted"/>
<evidence type="ECO:0000256" key="6">
    <source>
        <dbReference type="SAM" id="Phobius"/>
    </source>
</evidence>
<sequence>MLVESAVFNKPTNILTSFPELKPRKPIKFSPAKLVFSGNFVSRKSVSFDIRAWSSNTMSESGEPHVLRNHTGDDESVSAFEQEAFIDGSSDFRPNFIGDRLQSILNSLSKWLVVSLFGIVLLWKHDAEALWAAMGSILNAGLSNVLKQILNQERPVSTMRSDPGMPSSHAQSIFYFVTFAILSIMEWLGMNVLSTTLSGFVLVLGSYFSWLRIYQQLHTISQVIVGAVLGSVFAFLWFWSWDAIVLKAFISYLWVRIVIILGAVAFCLGFLAHVIRYWIRDEQ</sequence>
<keyword evidence="10" id="KW-1185">Reference proteome</keyword>
<evidence type="ECO:0000256" key="4">
    <source>
        <dbReference type="ARBA" id="ARBA00022989"/>
    </source>
</evidence>
<dbReference type="GO" id="GO:0016787">
    <property type="term" value="F:hydrolase activity"/>
    <property type="evidence" value="ECO:0007669"/>
    <property type="project" value="UniProtKB-KW"/>
</dbReference>
<organism evidence="9 10">
    <name type="scientific">Ilex paraguariensis</name>
    <name type="common">yerba mate</name>
    <dbReference type="NCBI Taxonomy" id="185542"/>
    <lineage>
        <taxon>Eukaryota</taxon>
        <taxon>Viridiplantae</taxon>
        <taxon>Streptophyta</taxon>
        <taxon>Embryophyta</taxon>
        <taxon>Tracheophyta</taxon>
        <taxon>Spermatophyta</taxon>
        <taxon>Magnoliopsida</taxon>
        <taxon>eudicotyledons</taxon>
        <taxon>Gunneridae</taxon>
        <taxon>Pentapetalae</taxon>
        <taxon>asterids</taxon>
        <taxon>campanulids</taxon>
        <taxon>Aquifoliales</taxon>
        <taxon>Aquifoliaceae</taxon>
        <taxon>Ilex</taxon>
    </lineage>
</organism>
<feature type="domain" description="Phosphatidic acid phosphatase type 2/haloperoxidase" evidence="7">
    <location>
        <begin position="129"/>
        <end position="238"/>
    </location>
</feature>
<keyword evidence="3" id="KW-0378">Hydrolase</keyword>
<dbReference type="Pfam" id="PF01569">
    <property type="entry name" value="PAP2"/>
    <property type="match status" value="1"/>
</dbReference>
<feature type="transmembrane region" description="Helical" evidence="6">
    <location>
        <begin position="253"/>
        <end position="279"/>
    </location>
</feature>
<dbReference type="AlphaFoldDB" id="A0ABC8UFK4"/>
<evidence type="ECO:0000256" key="1">
    <source>
        <dbReference type="ARBA" id="ARBA00004141"/>
    </source>
</evidence>
<evidence type="ECO:0000313" key="9">
    <source>
        <dbReference type="EMBL" id="CAK9179795.1"/>
    </source>
</evidence>
<keyword evidence="4 6" id="KW-1133">Transmembrane helix</keyword>
<reference evidence="9 10" key="1">
    <citation type="submission" date="2024-02" db="EMBL/GenBank/DDBJ databases">
        <authorList>
            <person name="Vignale AGUSTIN F."/>
            <person name="Sosa J E."/>
            <person name="Modenutti C."/>
        </authorList>
    </citation>
    <scope>NUCLEOTIDE SEQUENCE [LARGE SCALE GENOMIC DNA]</scope>
</reference>
<dbReference type="PANTHER" id="PTHR11247:SF40">
    <property type="entry name" value="LIPID PHOSPHATE PHOSPHATASE EPSILON 1, CHLOROPLASTIC"/>
    <property type="match status" value="1"/>
</dbReference>
<dbReference type="CDD" id="cd03382">
    <property type="entry name" value="PAP2_dolichyldiphosphatase"/>
    <property type="match status" value="1"/>
</dbReference>
<keyword evidence="5 6" id="KW-0472">Membrane</keyword>